<sequence length="412" mass="44812">MRYRLEGPQMDLFAKTKPVEGTLGSWAERTHGLCAFPKLRGEISNRMSFGGRECVVWSINNYLGLANDPEIRAVDAKAAAEYGLAAPMGSRMMSGESDELEYLEGELADYAGKPAAFFMNFGYPGMSSMIDALAGRHDVIVYDAHCHACIVDGVVLHQGKHFAFPHNDIAALTDLLERVSAQLHPSGGILVVTEGVFGMSGDLGRLDEIVRLKERFDFRLLVDDAHGFGVTGPSGGGTGEHFGVQDGIDLYFGTFAKAGASIGAFVAGASEVVSFLRYNTRSQIFSKGLPMPVVVGNRARLRLMRTRPEAREALWSVAGLLQRELRARGLEVGATQSPVTPVYLDMDTEGAVEFIRRLRDEHGVFASLVTYPVVPRGVTQLRLTPTALHTADDVARTVEAIEKVYFDLVGRA</sequence>
<dbReference type="Gene3D" id="3.90.1150.10">
    <property type="entry name" value="Aspartate Aminotransferase, domain 1"/>
    <property type="match status" value="1"/>
</dbReference>
<evidence type="ECO:0000313" key="7">
    <source>
        <dbReference type="Proteomes" id="UP000002785"/>
    </source>
</evidence>
<dbReference type="Gene3D" id="3.40.640.10">
    <property type="entry name" value="Type I PLP-dependent aspartate aminotransferase-like (Major domain)"/>
    <property type="match status" value="1"/>
</dbReference>
<dbReference type="GO" id="GO:0030170">
    <property type="term" value="F:pyridoxal phosphate binding"/>
    <property type="evidence" value="ECO:0007669"/>
    <property type="project" value="InterPro"/>
</dbReference>
<dbReference type="eggNOG" id="COG0156">
    <property type="taxonomic scope" value="Bacteria"/>
</dbReference>
<dbReference type="InterPro" id="IPR015424">
    <property type="entry name" value="PyrdxlP-dep_Trfase"/>
</dbReference>
<comment type="cofactor">
    <cofactor evidence="1">
        <name>pyridoxal 5'-phosphate</name>
        <dbReference type="ChEBI" id="CHEBI:597326"/>
    </cofactor>
</comment>
<dbReference type="Pfam" id="PF00155">
    <property type="entry name" value="Aminotran_1_2"/>
    <property type="match status" value="1"/>
</dbReference>
<organism evidence="6 7">
    <name type="scientific">Streptomyces sviceus (strain ATCC 29083 / DSM 924 / JCM 4929 / NBRC 13980 / NCIMB 11184 / NRRL 5439 / UC 5370)</name>
    <dbReference type="NCBI Taxonomy" id="463191"/>
    <lineage>
        <taxon>Bacteria</taxon>
        <taxon>Bacillati</taxon>
        <taxon>Actinomycetota</taxon>
        <taxon>Actinomycetes</taxon>
        <taxon>Kitasatosporales</taxon>
        <taxon>Streptomycetaceae</taxon>
        <taxon>Streptomyces</taxon>
    </lineage>
</organism>
<feature type="domain" description="Aminotransferase class I/classII large" evidence="5">
    <location>
        <begin position="53"/>
        <end position="401"/>
    </location>
</feature>
<dbReference type="InterPro" id="IPR015422">
    <property type="entry name" value="PyrdxlP-dep_Trfase_small"/>
</dbReference>
<evidence type="ECO:0000259" key="5">
    <source>
        <dbReference type="Pfam" id="PF00155"/>
    </source>
</evidence>
<dbReference type="Proteomes" id="UP000002785">
    <property type="component" value="Chromosome"/>
</dbReference>
<dbReference type="EC" id="2.3.1.47" evidence="2"/>
<keyword evidence="6" id="KW-0436">Ligase</keyword>
<dbReference type="SUPFAM" id="SSF53383">
    <property type="entry name" value="PLP-dependent transferases"/>
    <property type="match status" value="1"/>
</dbReference>
<evidence type="ECO:0000256" key="3">
    <source>
        <dbReference type="ARBA" id="ARBA00022679"/>
    </source>
</evidence>
<dbReference type="RefSeq" id="WP_007379346.1">
    <property type="nucleotide sequence ID" value="NZ_CM000951.1"/>
</dbReference>
<dbReference type="AlphaFoldDB" id="B5I3L0"/>
<comment type="catalytic activity">
    <reaction evidence="4">
        <text>6-carboxyhexanoyl-[ACP] + L-alanine + H(+) = (8S)-8-amino-7-oxononanoate + holo-[ACP] + CO2</text>
        <dbReference type="Rhea" id="RHEA:42288"/>
        <dbReference type="Rhea" id="RHEA-COMP:9685"/>
        <dbReference type="Rhea" id="RHEA-COMP:9955"/>
        <dbReference type="ChEBI" id="CHEBI:15378"/>
        <dbReference type="ChEBI" id="CHEBI:16526"/>
        <dbReference type="ChEBI" id="CHEBI:57972"/>
        <dbReference type="ChEBI" id="CHEBI:64479"/>
        <dbReference type="ChEBI" id="CHEBI:78846"/>
        <dbReference type="ChEBI" id="CHEBI:149468"/>
        <dbReference type="EC" id="2.3.1.47"/>
    </reaction>
</comment>
<reference evidence="6" key="1">
    <citation type="submission" date="2009-10" db="EMBL/GenBank/DDBJ databases">
        <title>The genome sequence of Streptomyces sviceus strain ATCC 29083.</title>
        <authorList>
            <consortium name="The Broad Institute Genome Sequencing Platform"/>
            <consortium name="Broad Institute Microbial Sequencing Center"/>
            <person name="Fischbach M."/>
            <person name="Godfrey P."/>
            <person name="Ward D."/>
            <person name="Young S."/>
            <person name="Zeng Q."/>
            <person name="Koehrsen M."/>
            <person name="Alvarado L."/>
            <person name="Berlin A.M."/>
            <person name="Bochicchio J."/>
            <person name="Borenstein D."/>
            <person name="Chapman S.B."/>
            <person name="Chen Z."/>
            <person name="Engels R."/>
            <person name="Freedman E."/>
            <person name="Gellesch M."/>
            <person name="Goldberg J."/>
            <person name="Griggs A."/>
            <person name="Gujja S."/>
            <person name="Heilman E.R."/>
            <person name="Heiman D.I."/>
            <person name="Hepburn T.A."/>
            <person name="Howarth C."/>
            <person name="Jen D."/>
            <person name="Larson L."/>
            <person name="Lewis B."/>
            <person name="Mehta T."/>
            <person name="Park D."/>
            <person name="Pearson M."/>
            <person name="Richards J."/>
            <person name="Roberts A."/>
            <person name="Saif S."/>
            <person name="Shea T.D."/>
            <person name="Shenoy N."/>
            <person name="Sisk P."/>
            <person name="Stolte C."/>
            <person name="Sykes S.N."/>
            <person name="Thomson T."/>
            <person name="Walk T."/>
            <person name="White J."/>
            <person name="Yandava C."/>
            <person name="Straight P."/>
            <person name="Clardy J."/>
            <person name="Hung D."/>
            <person name="Kolter R."/>
            <person name="Mekalanos J."/>
            <person name="Walker S."/>
            <person name="Walsh C.T."/>
            <person name="Wieland-Brown L.C."/>
            <person name="Haas B."/>
            <person name="Nusbaum C."/>
            <person name="Birren B."/>
        </authorList>
    </citation>
    <scope>NUCLEOTIDE SEQUENCE [LARGE SCALE GENOMIC DNA]</scope>
    <source>
        <strain evidence="6">ATCC 29083</strain>
    </source>
</reference>
<gene>
    <name evidence="6" type="ORF">SSEG_09932</name>
</gene>
<dbReference type="InterPro" id="IPR050087">
    <property type="entry name" value="AON_synthase_class-II"/>
</dbReference>
<accession>B5I3L0</accession>
<proteinExistence type="predicted"/>
<dbReference type="InterPro" id="IPR004839">
    <property type="entry name" value="Aminotransferase_I/II_large"/>
</dbReference>
<dbReference type="PANTHER" id="PTHR13693">
    <property type="entry name" value="CLASS II AMINOTRANSFERASE/8-AMINO-7-OXONONANOATE SYNTHASE"/>
    <property type="match status" value="1"/>
</dbReference>
<dbReference type="GO" id="GO:0008710">
    <property type="term" value="F:8-amino-7-oxononanoate synthase activity"/>
    <property type="evidence" value="ECO:0007669"/>
    <property type="project" value="UniProtKB-EC"/>
</dbReference>
<name>B5I3L0_STRX2</name>
<dbReference type="InterPro" id="IPR015421">
    <property type="entry name" value="PyrdxlP-dep_Trfase_major"/>
</dbReference>
<keyword evidence="7" id="KW-1185">Reference proteome</keyword>
<evidence type="ECO:0000313" key="6">
    <source>
        <dbReference type="EMBL" id="EDY59665.1"/>
    </source>
</evidence>
<evidence type="ECO:0000256" key="1">
    <source>
        <dbReference type="ARBA" id="ARBA00001933"/>
    </source>
</evidence>
<dbReference type="HOGENOM" id="CLU_015846_11_3_11"/>
<keyword evidence="3" id="KW-0808">Transferase</keyword>
<evidence type="ECO:0000256" key="2">
    <source>
        <dbReference type="ARBA" id="ARBA00013187"/>
    </source>
</evidence>
<dbReference type="GO" id="GO:0016874">
    <property type="term" value="F:ligase activity"/>
    <property type="evidence" value="ECO:0007669"/>
    <property type="project" value="UniProtKB-KW"/>
</dbReference>
<evidence type="ECO:0000256" key="4">
    <source>
        <dbReference type="ARBA" id="ARBA00047715"/>
    </source>
</evidence>
<dbReference type="EMBL" id="CM000951">
    <property type="protein sequence ID" value="EDY59665.1"/>
    <property type="molecule type" value="Genomic_DNA"/>
</dbReference>
<protein>
    <recommendedName>
        <fullName evidence="2">8-amino-7-oxononanoate synthase</fullName>
        <ecNumber evidence="2">2.3.1.47</ecNumber>
    </recommendedName>
</protein>